<evidence type="ECO:0000313" key="2">
    <source>
        <dbReference type="EMBL" id="MBW80146.1"/>
    </source>
</evidence>
<proteinExistence type="predicted"/>
<evidence type="ECO:0000256" key="1">
    <source>
        <dbReference type="SAM" id="Phobius"/>
    </source>
</evidence>
<accession>A0A2M4DRG6</accession>
<name>A0A2M4DRG6_ANODA</name>
<sequence length="81" mass="9235">MGVRAGGDGGTGWMAAASGDLLLLLLLPVPVLHCRYCFRRRCPVRLLPLLRWPPQLLRPLPLLPTPCWRSNRCHTRSRRPR</sequence>
<reference evidence="2" key="1">
    <citation type="submission" date="2018-01" db="EMBL/GenBank/DDBJ databases">
        <title>An insight into the sialome of Amazonian anophelines.</title>
        <authorList>
            <person name="Ribeiro J.M."/>
            <person name="Scarpassa V."/>
            <person name="Calvo E."/>
        </authorList>
    </citation>
    <scope>NUCLEOTIDE SEQUENCE</scope>
</reference>
<dbReference type="EMBL" id="GGFL01015968">
    <property type="protein sequence ID" value="MBW80146.1"/>
    <property type="molecule type" value="Transcribed_RNA"/>
</dbReference>
<keyword evidence="1" id="KW-0812">Transmembrane</keyword>
<organism evidence="2">
    <name type="scientific">Anopheles darlingi</name>
    <name type="common">Mosquito</name>
    <dbReference type="NCBI Taxonomy" id="43151"/>
    <lineage>
        <taxon>Eukaryota</taxon>
        <taxon>Metazoa</taxon>
        <taxon>Ecdysozoa</taxon>
        <taxon>Arthropoda</taxon>
        <taxon>Hexapoda</taxon>
        <taxon>Insecta</taxon>
        <taxon>Pterygota</taxon>
        <taxon>Neoptera</taxon>
        <taxon>Endopterygota</taxon>
        <taxon>Diptera</taxon>
        <taxon>Nematocera</taxon>
        <taxon>Culicoidea</taxon>
        <taxon>Culicidae</taxon>
        <taxon>Anophelinae</taxon>
        <taxon>Anopheles</taxon>
    </lineage>
</organism>
<keyword evidence="1" id="KW-1133">Transmembrane helix</keyword>
<feature type="transmembrane region" description="Helical" evidence="1">
    <location>
        <begin position="12"/>
        <end position="32"/>
    </location>
</feature>
<keyword evidence="1" id="KW-0472">Membrane</keyword>
<protein>
    <submittedName>
        <fullName evidence="2">Putative secreted protein</fullName>
    </submittedName>
</protein>
<dbReference type="AlphaFoldDB" id="A0A2M4DRG6"/>